<name>A0A0N5A6Y7_PARTI</name>
<dbReference type="SUPFAM" id="SSF49854">
    <property type="entry name" value="Spermadhesin, CUB domain"/>
    <property type="match status" value="1"/>
</dbReference>
<accession>A0A0N5A6Y7</accession>
<evidence type="ECO:0000313" key="1">
    <source>
        <dbReference type="Proteomes" id="UP000038045"/>
    </source>
</evidence>
<proteinExistence type="predicted"/>
<reference evidence="2" key="1">
    <citation type="submission" date="2017-02" db="UniProtKB">
        <authorList>
            <consortium name="WormBaseParasite"/>
        </authorList>
    </citation>
    <scope>IDENTIFICATION</scope>
</reference>
<dbReference type="Gene3D" id="2.60.120.290">
    <property type="entry name" value="Spermadhesin, CUB domain"/>
    <property type="match status" value="1"/>
</dbReference>
<dbReference type="AlphaFoldDB" id="A0A0N5A6Y7"/>
<protein>
    <submittedName>
        <fullName evidence="2">Peptidase M12A domain-containing protein</fullName>
    </submittedName>
</protein>
<keyword evidence="1" id="KW-1185">Reference proteome</keyword>
<evidence type="ECO:0000313" key="2">
    <source>
        <dbReference type="WBParaSite" id="PTRK_0001778100.1"/>
    </source>
</evidence>
<sequence length="178" mass="20877">MIGQRYSVSFNEYKLVNYLYCNKTCELTEQKPECWFGGYQNPNKCNECLCPYPLYGYRCQSLTSDNKGYCPYTSVSPAPYETLLKYYGYRHCSTIIQAPEKHQRIQIIVEHVWLSDNEFCARGDSMLEIKYKEDKSLMGLCFCNHVKDYKIISESNIVIITYHGYRFSQSADVTYKLV</sequence>
<organism evidence="1 2">
    <name type="scientific">Parastrongyloides trichosuri</name>
    <name type="common">Possum-specific nematode worm</name>
    <dbReference type="NCBI Taxonomy" id="131310"/>
    <lineage>
        <taxon>Eukaryota</taxon>
        <taxon>Metazoa</taxon>
        <taxon>Ecdysozoa</taxon>
        <taxon>Nematoda</taxon>
        <taxon>Chromadorea</taxon>
        <taxon>Rhabditida</taxon>
        <taxon>Tylenchina</taxon>
        <taxon>Panagrolaimomorpha</taxon>
        <taxon>Strongyloidoidea</taxon>
        <taxon>Strongyloididae</taxon>
        <taxon>Parastrongyloides</taxon>
    </lineage>
</organism>
<dbReference type="WBParaSite" id="PTRK_0001778100.1">
    <property type="protein sequence ID" value="PTRK_0001778100.1"/>
    <property type="gene ID" value="PTRK_0001778100"/>
</dbReference>
<dbReference type="Proteomes" id="UP000038045">
    <property type="component" value="Unplaced"/>
</dbReference>
<dbReference type="InterPro" id="IPR035914">
    <property type="entry name" value="Sperma_CUB_dom_sf"/>
</dbReference>